<evidence type="ECO:0000256" key="4">
    <source>
        <dbReference type="ARBA" id="ARBA00023002"/>
    </source>
</evidence>
<dbReference type="GO" id="GO:0005506">
    <property type="term" value="F:iron ion binding"/>
    <property type="evidence" value="ECO:0007669"/>
    <property type="project" value="InterPro"/>
</dbReference>
<evidence type="ECO:0000313" key="10">
    <source>
        <dbReference type="Proteomes" id="UP000663920"/>
    </source>
</evidence>
<evidence type="ECO:0000256" key="7">
    <source>
        <dbReference type="SAM" id="Phobius"/>
    </source>
</evidence>
<dbReference type="KEGG" id="pcea:J3359_02080"/>
<keyword evidence="3 7" id="KW-1133">Transmembrane helix</keyword>
<keyword evidence="10" id="KW-1185">Reference proteome</keyword>
<gene>
    <name evidence="9" type="ORF">J3359_02080</name>
</gene>
<dbReference type="InterPro" id="IPR051689">
    <property type="entry name" value="Sterol_desaturase/TMEM195"/>
</dbReference>
<dbReference type="GO" id="GO:0016020">
    <property type="term" value="C:membrane"/>
    <property type="evidence" value="ECO:0007669"/>
    <property type="project" value="GOC"/>
</dbReference>
<dbReference type="RefSeq" id="WP_208079100.1">
    <property type="nucleotide sequence ID" value="NZ_CP071869.1"/>
</dbReference>
<evidence type="ECO:0000256" key="1">
    <source>
        <dbReference type="ARBA" id="ARBA00004127"/>
    </source>
</evidence>
<feature type="transmembrane region" description="Helical" evidence="7">
    <location>
        <begin position="45"/>
        <end position="70"/>
    </location>
</feature>
<dbReference type="GO" id="GO:0012505">
    <property type="term" value="C:endomembrane system"/>
    <property type="evidence" value="ECO:0007669"/>
    <property type="project" value="UniProtKB-SubCell"/>
</dbReference>
<sequence>MQVPEIPNLIHYAIPFFVITIVIEVILTVKVKLDDYEFRDSGTSILMGLGNVAIGLFTKGIMLSFFYLIYNFYHLFEIPFTWWAWILLLFADDFCYYWFHRISHESRFFWASHVVHHSSKKYNLSTALRQTWSGSFYTFIFWVPLILIGFHPIMVLVQMSISLIYQYWIHTELINKMPKWFEAVFNTPSHHRVHHATNPQYLDRNHAGIFIIWDRLFKTFEPEVEKPVYGLVANINTYNPVKIAFIEWYAMFKDFFTPKISLKNRFLYLLKPPGWKHDGSSILSNDLRKKWEANKKTNV</sequence>
<dbReference type="AlphaFoldDB" id="A0A975H732"/>
<dbReference type="PANTHER" id="PTHR21624:SF1">
    <property type="entry name" value="ALKYLGLYCEROL MONOOXYGENASE"/>
    <property type="match status" value="1"/>
</dbReference>
<proteinExistence type="predicted"/>
<evidence type="ECO:0000256" key="2">
    <source>
        <dbReference type="ARBA" id="ARBA00022692"/>
    </source>
</evidence>
<dbReference type="GO" id="GO:0008610">
    <property type="term" value="P:lipid biosynthetic process"/>
    <property type="evidence" value="ECO:0007669"/>
    <property type="project" value="InterPro"/>
</dbReference>
<keyword evidence="2 7" id="KW-0812">Transmembrane</keyword>
<dbReference type="GO" id="GO:0006643">
    <property type="term" value="P:membrane lipid metabolic process"/>
    <property type="evidence" value="ECO:0007669"/>
    <property type="project" value="TreeGrafter"/>
</dbReference>
<keyword evidence="6 7" id="KW-0472">Membrane</keyword>
<dbReference type="Pfam" id="PF04116">
    <property type="entry name" value="FA_hydroxylase"/>
    <property type="match status" value="1"/>
</dbReference>
<reference evidence="9 10" key="1">
    <citation type="submission" date="2021-03" db="EMBL/GenBank/DDBJ databases">
        <title>Complete genome of Polaribacter_sp.SM13.</title>
        <authorList>
            <person name="Jeong S.W."/>
            <person name="Bae J.W."/>
        </authorList>
    </citation>
    <scope>NUCLEOTIDE SEQUENCE [LARGE SCALE GENOMIC DNA]</scope>
    <source>
        <strain evidence="9 10">SM13</strain>
    </source>
</reference>
<feature type="transmembrane region" description="Helical" evidence="7">
    <location>
        <begin position="82"/>
        <end position="99"/>
    </location>
</feature>
<keyword evidence="5" id="KW-0443">Lipid metabolism</keyword>
<evidence type="ECO:0000256" key="5">
    <source>
        <dbReference type="ARBA" id="ARBA00023098"/>
    </source>
</evidence>
<evidence type="ECO:0000256" key="3">
    <source>
        <dbReference type="ARBA" id="ARBA00022989"/>
    </source>
</evidence>
<accession>A0A975H732</accession>
<dbReference type="EMBL" id="CP071869">
    <property type="protein sequence ID" value="QTE23086.1"/>
    <property type="molecule type" value="Genomic_DNA"/>
</dbReference>
<evidence type="ECO:0000256" key="6">
    <source>
        <dbReference type="ARBA" id="ARBA00023136"/>
    </source>
</evidence>
<name>A0A975H732_9FLAO</name>
<keyword evidence="4" id="KW-0560">Oxidoreductase</keyword>
<dbReference type="InterPro" id="IPR006694">
    <property type="entry name" value="Fatty_acid_hydroxylase"/>
</dbReference>
<evidence type="ECO:0000313" key="9">
    <source>
        <dbReference type="EMBL" id="QTE23086.1"/>
    </source>
</evidence>
<protein>
    <submittedName>
        <fullName evidence="9">Sterol desaturase family protein</fullName>
    </submittedName>
</protein>
<dbReference type="PANTHER" id="PTHR21624">
    <property type="entry name" value="STEROL DESATURASE-RELATED PROTEIN"/>
    <property type="match status" value="1"/>
</dbReference>
<dbReference type="Proteomes" id="UP000663920">
    <property type="component" value="Chromosome"/>
</dbReference>
<feature type="domain" description="Fatty acid hydroxylase" evidence="8">
    <location>
        <begin position="85"/>
        <end position="219"/>
    </location>
</feature>
<feature type="transmembrane region" description="Helical" evidence="7">
    <location>
        <begin position="12"/>
        <end position="33"/>
    </location>
</feature>
<organism evidence="9 10">
    <name type="scientific">Polaribacter cellanae</name>
    <dbReference type="NCBI Taxonomy" id="2818493"/>
    <lineage>
        <taxon>Bacteria</taxon>
        <taxon>Pseudomonadati</taxon>
        <taxon>Bacteroidota</taxon>
        <taxon>Flavobacteriia</taxon>
        <taxon>Flavobacteriales</taxon>
        <taxon>Flavobacteriaceae</taxon>
    </lineage>
</organism>
<feature type="transmembrane region" description="Helical" evidence="7">
    <location>
        <begin position="139"/>
        <end position="168"/>
    </location>
</feature>
<dbReference type="GO" id="GO:0050479">
    <property type="term" value="F:glyceryl-ether monooxygenase activity"/>
    <property type="evidence" value="ECO:0007669"/>
    <property type="project" value="TreeGrafter"/>
</dbReference>
<evidence type="ECO:0000259" key="8">
    <source>
        <dbReference type="Pfam" id="PF04116"/>
    </source>
</evidence>
<comment type="subcellular location">
    <subcellularLocation>
        <location evidence="1">Endomembrane system</location>
        <topology evidence="1">Multi-pass membrane protein</topology>
    </subcellularLocation>
</comment>